<organism evidence="1 2">
    <name type="scientific">Crepidotus variabilis</name>
    <dbReference type="NCBI Taxonomy" id="179855"/>
    <lineage>
        <taxon>Eukaryota</taxon>
        <taxon>Fungi</taxon>
        <taxon>Dikarya</taxon>
        <taxon>Basidiomycota</taxon>
        <taxon>Agaricomycotina</taxon>
        <taxon>Agaricomycetes</taxon>
        <taxon>Agaricomycetidae</taxon>
        <taxon>Agaricales</taxon>
        <taxon>Agaricineae</taxon>
        <taxon>Crepidotaceae</taxon>
        <taxon>Crepidotus</taxon>
    </lineage>
</organism>
<protein>
    <recommendedName>
        <fullName evidence="3">F-box domain-containing protein</fullName>
    </recommendedName>
</protein>
<evidence type="ECO:0008006" key="3">
    <source>
        <dbReference type="Google" id="ProtNLM"/>
    </source>
</evidence>
<comment type="caution">
    <text evidence="1">The sequence shown here is derived from an EMBL/GenBank/DDBJ whole genome shotgun (WGS) entry which is preliminary data.</text>
</comment>
<evidence type="ECO:0000313" key="1">
    <source>
        <dbReference type="EMBL" id="KAF9525448.1"/>
    </source>
</evidence>
<name>A0A9P6EAN6_9AGAR</name>
<dbReference type="EMBL" id="MU157884">
    <property type="protein sequence ID" value="KAF9525448.1"/>
    <property type="molecule type" value="Genomic_DNA"/>
</dbReference>
<dbReference type="SUPFAM" id="SSF52047">
    <property type="entry name" value="RNI-like"/>
    <property type="match status" value="1"/>
</dbReference>
<accession>A0A9P6EAN6</accession>
<dbReference type="Proteomes" id="UP000807306">
    <property type="component" value="Unassembled WGS sequence"/>
</dbReference>
<gene>
    <name evidence="1" type="ORF">CPB83DRAFT_859583</name>
</gene>
<evidence type="ECO:0000313" key="2">
    <source>
        <dbReference type="Proteomes" id="UP000807306"/>
    </source>
</evidence>
<proteinExistence type="predicted"/>
<reference evidence="1" key="1">
    <citation type="submission" date="2020-11" db="EMBL/GenBank/DDBJ databases">
        <authorList>
            <consortium name="DOE Joint Genome Institute"/>
            <person name="Ahrendt S."/>
            <person name="Riley R."/>
            <person name="Andreopoulos W."/>
            <person name="Labutti K."/>
            <person name="Pangilinan J."/>
            <person name="Ruiz-Duenas F.J."/>
            <person name="Barrasa J.M."/>
            <person name="Sanchez-Garcia M."/>
            <person name="Camarero S."/>
            <person name="Miyauchi S."/>
            <person name="Serrano A."/>
            <person name="Linde D."/>
            <person name="Babiker R."/>
            <person name="Drula E."/>
            <person name="Ayuso-Fernandez I."/>
            <person name="Pacheco R."/>
            <person name="Padilla G."/>
            <person name="Ferreira P."/>
            <person name="Barriuso J."/>
            <person name="Kellner H."/>
            <person name="Castanera R."/>
            <person name="Alfaro M."/>
            <person name="Ramirez L."/>
            <person name="Pisabarro A.G."/>
            <person name="Kuo A."/>
            <person name="Tritt A."/>
            <person name="Lipzen A."/>
            <person name="He G."/>
            <person name="Yan M."/>
            <person name="Ng V."/>
            <person name="Cullen D."/>
            <person name="Martin F."/>
            <person name="Rosso M.-N."/>
            <person name="Henrissat B."/>
            <person name="Hibbett D."/>
            <person name="Martinez A.T."/>
            <person name="Grigoriev I.V."/>
        </authorList>
    </citation>
    <scope>NUCLEOTIDE SEQUENCE</scope>
    <source>
        <strain evidence="1">CBS 506.95</strain>
    </source>
</reference>
<dbReference type="AlphaFoldDB" id="A0A9P6EAN6"/>
<dbReference type="OrthoDB" id="3071584at2759"/>
<keyword evidence="2" id="KW-1185">Reference proteome</keyword>
<sequence>MPMLIDVPTEIWRHIASFLETEELWAVRSENRTLWDEAWNRECRLFRVYFPVLDERGLHNMDQLRRPMIANRVREVLLNANKFLPQRSSLFRRILARPMSRRKFSLKIFGPKFTSQKMTDGLKAIISSFPNVSSLEIDISTASNRFCEWVIPVCVTALDSFILTLRSLSISVVPFSAITSLLDHHTFMNLENFSLHLFVSSTKNTPEGFAELLSGNIIPFIQRHTTTLRSLSLHPVYHPSYNIVPLLACLENIQNVRVFDFKSSNAPPCVSNSPR</sequence>